<organism evidence="3 4">
    <name type="scientific">Agrococcus baldri</name>
    <dbReference type="NCBI Taxonomy" id="153730"/>
    <lineage>
        <taxon>Bacteria</taxon>
        <taxon>Bacillati</taxon>
        <taxon>Actinomycetota</taxon>
        <taxon>Actinomycetes</taxon>
        <taxon>Micrococcales</taxon>
        <taxon>Microbacteriaceae</taxon>
        <taxon>Agrococcus</taxon>
    </lineage>
</organism>
<evidence type="ECO:0000256" key="2">
    <source>
        <dbReference type="SAM" id="Phobius"/>
    </source>
</evidence>
<feature type="transmembrane region" description="Helical" evidence="2">
    <location>
        <begin position="229"/>
        <end position="251"/>
    </location>
</feature>
<keyword evidence="2" id="KW-0472">Membrane</keyword>
<evidence type="ECO:0008006" key="5">
    <source>
        <dbReference type="Google" id="ProtNLM"/>
    </source>
</evidence>
<keyword evidence="2" id="KW-1133">Transmembrane helix</keyword>
<dbReference type="EMBL" id="BJUU01000027">
    <property type="protein sequence ID" value="GEK81425.1"/>
    <property type="molecule type" value="Genomic_DNA"/>
</dbReference>
<feature type="transmembrane region" description="Helical" evidence="2">
    <location>
        <begin position="143"/>
        <end position="163"/>
    </location>
</feature>
<name>A0AA87RE62_9MICO</name>
<dbReference type="AlphaFoldDB" id="A0AA87RE62"/>
<dbReference type="RefSeq" id="WP_146796960.1">
    <property type="nucleotide sequence ID" value="NZ_BJUU01000027.1"/>
</dbReference>
<dbReference type="Pfam" id="PF11361">
    <property type="entry name" value="DUF3159"/>
    <property type="match status" value="1"/>
</dbReference>
<feature type="transmembrane region" description="Helical" evidence="2">
    <location>
        <begin position="191"/>
        <end position="209"/>
    </location>
</feature>
<proteinExistence type="predicted"/>
<comment type="caution">
    <text evidence="3">The sequence shown here is derived from an EMBL/GenBank/DDBJ whole genome shotgun (WGS) entry which is preliminary data.</text>
</comment>
<feature type="transmembrane region" description="Helical" evidence="2">
    <location>
        <begin position="91"/>
        <end position="111"/>
    </location>
</feature>
<accession>A0AA87RE62</accession>
<reference evidence="3 4" key="1">
    <citation type="submission" date="2019-07" db="EMBL/GenBank/DDBJ databases">
        <title>Whole genome shotgun sequence of Agrococcus baldri NBRC 103055.</title>
        <authorList>
            <person name="Hosoyama A."/>
            <person name="Uohara A."/>
            <person name="Ohji S."/>
            <person name="Ichikawa N."/>
        </authorList>
    </citation>
    <scope>NUCLEOTIDE SEQUENCE [LARGE SCALE GENOMIC DNA]</scope>
    <source>
        <strain evidence="3 4">NBRC 103055</strain>
    </source>
</reference>
<keyword evidence="4" id="KW-1185">Reference proteome</keyword>
<evidence type="ECO:0000313" key="4">
    <source>
        <dbReference type="Proteomes" id="UP000321749"/>
    </source>
</evidence>
<evidence type="ECO:0000313" key="3">
    <source>
        <dbReference type="EMBL" id="GEK81425.1"/>
    </source>
</evidence>
<feature type="transmembrane region" description="Helical" evidence="2">
    <location>
        <begin position="66"/>
        <end position="85"/>
    </location>
</feature>
<keyword evidence="2" id="KW-0812">Transmembrane</keyword>
<dbReference type="Proteomes" id="UP000321749">
    <property type="component" value="Unassembled WGS sequence"/>
</dbReference>
<sequence length="272" mass="28672">MAAGEPRDPASPEPRDPEPRDRAPRDPAQQEPAFADQVGAAIRGSKLGHLDPAARPSPRALLDAMGGARGLVESLLPGILFLVLYATTKSVWVSVLVPLAVSIGFVAWRVLQKGQPVLAFAGLIGVGISAAVALLTGQGEDNFLWGFTVNTVVVLVLLISMLLRKPLVGVIAGALTATPYAWRTERAKRAVAWRATILWLIVIGARLAVQVPLYFAAQAGTPGAVELLAAAKIVMGVPLYLAALWVTWLMVRAVLESPDADTPAGAGETETR</sequence>
<gene>
    <name evidence="3" type="ORF">ABA31_27760</name>
</gene>
<feature type="transmembrane region" description="Helical" evidence="2">
    <location>
        <begin position="118"/>
        <end position="137"/>
    </location>
</feature>
<feature type="region of interest" description="Disordered" evidence="1">
    <location>
        <begin position="1"/>
        <end position="35"/>
    </location>
</feature>
<dbReference type="InterPro" id="IPR016566">
    <property type="entry name" value="UCP010219"/>
</dbReference>
<protein>
    <recommendedName>
        <fullName evidence="5">DUF3159 domain-containing protein</fullName>
    </recommendedName>
</protein>
<evidence type="ECO:0000256" key="1">
    <source>
        <dbReference type="SAM" id="MobiDB-lite"/>
    </source>
</evidence>
<feature type="compositionally biased region" description="Basic and acidic residues" evidence="1">
    <location>
        <begin position="1"/>
        <end position="25"/>
    </location>
</feature>